<keyword evidence="9 11" id="KW-0472">Membrane</keyword>
<dbReference type="OrthoDB" id="41266at2759"/>
<keyword evidence="4 11" id="KW-0812">Transmembrane</keyword>
<keyword evidence="6" id="KW-0256">Endoplasmic reticulum</keyword>
<evidence type="ECO:0000256" key="6">
    <source>
        <dbReference type="ARBA" id="ARBA00022824"/>
    </source>
</evidence>
<evidence type="ECO:0000256" key="5">
    <source>
        <dbReference type="ARBA" id="ARBA00022741"/>
    </source>
</evidence>
<comment type="similarity">
    <text evidence="2">Belongs to the SRP receptor beta subunit family.</text>
</comment>
<evidence type="ECO:0000256" key="11">
    <source>
        <dbReference type="SAM" id="Phobius"/>
    </source>
</evidence>
<evidence type="ECO:0000256" key="10">
    <source>
        <dbReference type="ARBA" id="ARBA00023170"/>
    </source>
</evidence>
<evidence type="ECO:0000313" key="13">
    <source>
        <dbReference type="Proteomes" id="UP000244722"/>
    </source>
</evidence>
<dbReference type="EMBL" id="NESQ01000099">
    <property type="protein sequence ID" value="PUU79107.1"/>
    <property type="molecule type" value="Genomic_DNA"/>
</dbReference>
<accession>A0A2T6ZUD1</accession>
<evidence type="ECO:0000256" key="8">
    <source>
        <dbReference type="ARBA" id="ARBA00023134"/>
    </source>
</evidence>
<evidence type="ECO:0000256" key="3">
    <source>
        <dbReference type="ARBA" id="ARBA00020256"/>
    </source>
</evidence>
<dbReference type="GO" id="GO:0005789">
    <property type="term" value="C:endoplasmic reticulum membrane"/>
    <property type="evidence" value="ECO:0007669"/>
    <property type="project" value="UniProtKB-SubCell"/>
</dbReference>
<dbReference type="SUPFAM" id="SSF52540">
    <property type="entry name" value="P-loop containing nucleoside triphosphate hydrolases"/>
    <property type="match status" value="1"/>
</dbReference>
<dbReference type="Gene3D" id="3.40.50.300">
    <property type="entry name" value="P-loop containing nucleotide triphosphate hydrolases"/>
    <property type="match status" value="1"/>
</dbReference>
<reference evidence="12 13" key="1">
    <citation type="submission" date="2017-04" db="EMBL/GenBank/DDBJ databases">
        <title>Draft genome sequence of Tuber borchii Vittad., a whitish edible truffle.</title>
        <authorList>
            <consortium name="DOE Joint Genome Institute"/>
            <person name="Murat C."/>
            <person name="Kuo A."/>
            <person name="Barry K.W."/>
            <person name="Clum A."/>
            <person name="Dockter R.B."/>
            <person name="Fauchery L."/>
            <person name="Iotti M."/>
            <person name="Kohler A."/>
            <person name="Labutti K."/>
            <person name="Lindquist E.A."/>
            <person name="Lipzen A."/>
            <person name="Ohm R.A."/>
            <person name="Wang M."/>
            <person name="Grigoriev I.V."/>
            <person name="Zambonelli A."/>
            <person name="Martin F.M."/>
        </authorList>
    </citation>
    <scope>NUCLEOTIDE SEQUENCE [LARGE SCALE GENOMIC DNA]</scope>
    <source>
        <strain evidence="12 13">Tbo3840</strain>
    </source>
</reference>
<keyword evidence="7 11" id="KW-1133">Transmembrane helix</keyword>
<dbReference type="STRING" id="42251.A0A2T6ZUD1"/>
<proteinExistence type="inferred from homology"/>
<dbReference type="Pfam" id="PF09439">
    <property type="entry name" value="SRPRB"/>
    <property type="match status" value="1"/>
</dbReference>
<evidence type="ECO:0000256" key="4">
    <source>
        <dbReference type="ARBA" id="ARBA00022692"/>
    </source>
</evidence>
<evidence type="ECO:0000256" key="7">
    <source>
        <dbReference type="ARBA" id="ARBA00022989"/>
    </source>
</evidence>
<feature type="transmembrane region" description="Helical" evidence="11">
    <location>
        <begin position="35"/>
        <end position="55"/>
    </location>
</feature>
<protein>
    <recommendedName>
        <fullName evidence="3">Signal recognition particle receptor subunit beta</fullName>
    </recommendedName>
</protein>
<keyword evidence="5" id="KW-0547">Nucleotide-binding</keyword>
<organism evidence="12 13">
    <name type="scientific">Tuber borchii</name>
    <name type="common">White truffle</name>
    <dbReference type="NCBI Taxonomy" id="42251"/>
    <lineage>
        <taxon>Eukaryota</taxon>
        <taxon>Fungi</taxon>
        <taxon>Dikarya</taxon>
        <taxon>Ascomycota</taxon>
        <taxon>Pezizomycotina</taxon>
        <taxon>Pezizomycetes</taxon>
        <taxon>Pezizales</taxon>
        <taxon>Tuberaceae</taxon>
        <taxon>Tuber</taxon>
    </lineage>
</organism>
<evidence type="ECO:0000256" key="2">
    <source>
        <dbReference type="ARBA" id="ARBA00005619"/>
    </source>
</evidence>
<name>A0A2T6ZUD1_TUBBO</name>
<comment type="caution">
    <text evidence="12">The sequence shown here is derived from an EMBL/GenBank/DDBJ whole genome shotgun (WGS) entry which is preliminary data.</text>
</comment>
<dbReference type="InterPro" id="IPR019009">
    <property type="entry name" value="SRP_receptor_beta_su"/>
</dbReference>
<dbReference type="GO" id="GO:0005525">
    <property type="term" value="F:GTP binding"/>
    <property type="evidence" value="ECO:0007669"/>
    <property type="project" value="UniProtKB-KW"/>
</dbReference>
<gene>
    <name evidence="12" type="ORF">B9Z19DRAFT_980462</name>
</gene>
<sequence>MDSTLPSPNPASSISPSTSLYDSILASMFAPPPTVLIATILAIFFVPIFIHFIVFRSRSSISLPTFLLVGPAASGKTSLMTSVKTGQPPAETRTSQAPLSLECSIPASIAGTSKYRSVNDPSLKAHKKFLLLDTPGHGKLRHIALTRISSPAIRGVIFVLDSSLTDVRAVAGYLYDVLLTLQNSATSSTTTQPKKLLVACNKSDAFTALPPSKIQKLLEDEITKIRVSRSKGILDVEDDGEGNDEKEWLGEGGEGPFTFQSMEEVGVEIEFKGGSVENGEWRDRLSPWIGECL</sequence>
<evidence type="ECO:0000256" key="1">
    <source>
        <dbReference type="ARBA" id="ARBA00004389"/>
    </source>
</evidence>
<dbReference type="InterPro" id="IPR027417">
    <property type="entry name" value="P-loop_NTPase"/>
</dbReference>
<keyword evidence="13" id="KW-1185">Reference proteome</keyword>
<dbReference type="Proteomes" id="UP000244722">
    <property type="component" value="Unassembled WGS sequence"/>
</dbReference>
<keyword evidence="10 12" id="KW-0675">Receptor</keyword>
<evidence type="ECO:0000313" key="12">
    <source>
        <dbReference type="EMBL" id="PUU79107.1"/>
    </source>
</evidence>
<keyword evidence="8" id="KW-0342">GTP-binding</keyword>
<dbReference type="AlphaFoldDB" id="A0A2T6ZUD1"/>
<evidence type="ECO:0000256" key="9">
    <source>
        <dbReference type="ARBA" id="ARBA00023136"/>
    </source>
</evidence>
<dbReference type="CDD" id="cd04105">
    <property type="entry name" value="SR_beta"/>
    <property type="match status" value="1"/>
</dbReference>
<comment type="subcellular location">
    <subcellularLocation>
        <location evidence="1">Endoplasmic reticulum membrane</location>
        <topology evidence="1">Single-pass membrane protein</topology>
    </subcellularLocation>
</comment>